<keyword evidence="2" id="KW-0472">Membrane</keyword>
<feature type="transmembrane region" description="Helical" evidence="2">
    <location>
        <begin position="12"/>
        <end position="35"/>
    </location>
</feature>
<protein>
    <submittedName>
        <fullName evidence="3">Uncharacterized protein</fullName>
    </submittedName>
</protein>
<keyword evidence="4" id="KW-1185">Reference proteome</keyword>
<dbReference type="EMBL" id="BMJV01000007">
    <property type="protein sequence ID" value="GGG80600.1"/>
    <property type="molecule type" value="Genomic_DNA"/>
</dbReference>
<keyword evidence="2" id="KW-0812">Transmembrane</keyword>
<evidence type="ECO:0000313" key="4">
    <source>
        <dbReference type="Proteomes" id="UP000617145"/>
    </source>
</evidence>
<organism evidence="3 4">
    <name type="scientific">Salipiger pallidus</name>
    <dbReference type="NCBI Taxonomy" id="1775170"/>
    <lineage>
        <taxon>Bacteria</taxon>
        <taxon>Pseudomonadati</taxon>
        <taxon>Pseudomonadota</taxon>
        <taxon>Alphaproteobacteria</taxon>
        <taxon>Rhodobacterales</taxon>
        <taxon>Roseobacteraceae</taxon>
        <taxon>Salipiger</taxon>
    </lineage>
</organism>
<reference evidence="3" key="1">
    <citation type="journal article" date="2014" name="Int. J. Syst. Evol. Microbiol.">
        <title>Complete genome sequence of Corynebacterium casei LMG S-19264T (=DSM 44701T), isolated from a smear-ripened cheese.</title>
        <authorList>
            <consortium name="US DOE Joint Genome Institute (JGI-PGF)"/>
            <person name="Walter F."/>
            <person name="Albersmeier A."/>
            <person name="Kalinowski J."/>
            <person name="Ruckert C."/>
        </authorList>
    </citation>
    <scope>NUCLEOTIDE SEQUENCE</scope>
    <source>
        <strain evidence="3">CGMCC 1.15762</strain>
    </source>
</reference>
<accession>A0A8J2ZME2</accession>
<evidence type="ECO:0000313" key="3">
    <source>
        <dbReference type="EMBL" id="GGG80600.1"/>
    </source>
</evidence>
<feature type="region of interest" description="Disordered" evidence="1">
    <location>
        <begin position="68"/>
        <end position="97"/>
    </location>
</feature>
<keyword evidence="2" id="KW-1133">Transmembrane helix</keyword>
<evidence type="ECO:0000256" key="2">
    <source>
        <dbReference type="SAM" id="Phobius"/>
    </source>
</evidence>
<name>A0A8J2ZME2_9RHOB</name>
<proteinExistence type="predicted"/>
<dbReference type="Proteomes" id="UP000617145">
    <property type="component" value="Unassembled WGS sequence"/>
</dbReference>
<dbReference type="AlphaFoldDB" id="A0A8J2ZME2"/>
<comment type="caution">
    <text evidence="3">The sequence shown here is derived from an EMBL/GenBank/DDBJ whole genome shotgun (WGS) entry which is preliminary data.</text>
</comment>
<evidence type="ECO:0000256" key="1">
    <source>
        <dbReference type="SAM" id="MobiDB-lite"/>
    </source>
</evidence>
<gene>
    <name evidence="3" type="ORF">GCM10011415_32480</name>
</gene>
<reference evidence="3" key="2">
    <citation type="submission" date="2020-09" db="EMBL/GenBank/DDBJ databases">
        <authorList>
            <person name="Sun Q."/>
            <person name="Zhou Y."/>
        </authorList>
    </citation>
    <scope>NUCLEOTIDE SEQUENCE</scope>
    <source>
        <strain evidence="3">CGMCC 1.15762</strain>
    </source>
</reference>
<sequence length="97" mass="10207">MPGVVSKVVSTVWQVLGLVMVGMLILLFPAPSLAWRRALPKRLPRCAAASAGPQSPLVDGSGSCATGWRNHANGVKNGAHSRNPSATLKPRHKKSMA</sequence>